<gene>
    <name evidence="2" type="ORF">PUN28_003995</name>
</gene>
<dbReference type="AlphaFoldDB" id="A0AAW2GMU1"/>
<evidence type="ECO:0000313" key="3">
    <source>
        <dbReference type="Proteomes" id="UP001430953"/>
    </source>
</evidence>
<reference evidence="2 3" key="1">
    <citation type="submission" date="2023-03" db="EMBL/GenBank/DDBJ databases">
        <title>High recombination rates correlate with genetic variation in Cardiocondyla obscurior ants.</title>
        <authorList>
            <person name="Errbii M."/>
        </authorList>
    </citation>
    <scope>NUCLEOTIDE SEQUENCE [LARGE SCALE GENOMIC DNA]</scope>
    <source>
        <strain evidence="2">Alpha-2009</strain>
        <tissue evidence="2">Whole body</tissue>
    </source>
</reference>
<dbReference type="Proteomes" id="UP001430953">
    <property type="component" value="Unassembled WGS sequence"/>
</dbReference>
<feature type="region of interest" description="Disordered" evidence="1">
    <location>
        <begin position="76"/>
        <end position="105"/>
    </location>
</feature>
<organism evidence="2 3">
    <name type="scientific">Cardiocondyla obscurior</name>
    <dbReference type="NCBI Taxonomy" id="286306"/>
    <lineage>
        <taxon>Eukaryota</taxon>
        <taxon>Metazoa</taxon>
        <taxon>Ecdysozoa</taxon>
        <taxon>Arthropoda</taxon>
        <taxon>Hexapoda</taxon>
        <taxon>Insecta</taxon>
        <taxon>Pterygota</taxon>
        <taxon>Neoptera</taxon>
        <taxon>Endopterygota</taxon>
        <taxon>Hymenoptera</taxon>
        <taxon>Apocrita</taxon>
        <taxon>Aculeata</taxon>
        <taxon>Formicoidea</taxon>
        <taxon>Formicidae</taxon>
        <taxon>Myrmicinae</taxon>
        <taxon>Cardiocondyla</taxon>
    </lineage>
</organism>
<dbReference type="EMBL" id="JADYXP020000003">
    <property type="protein sequence ID" value="KAL0128988.1"/>
    <property type="molecule type" value="Genomic_DNA"/>
</dbReference>
<sequence>MPRHACRATASPLILRLQLWFKLPTRNSHIFRQRCLAAGLVHRNKLQSGASGIHVRAHTFSRACCVQCSGNHIRREIDSNGGRRGQKERERTDGRTIETRGEEKECGISLSEIKRGSR</sequence>
<feature type="compositionally biased region" description="Basic and acidic residues" evidence="1">
    <location>
        <begin position="85"/>
        <end position="105"/>
    </location>
</feature>
<name>A0AAW2GMU1_9HYME</name>
<evidence type="ECO:0000313" key="2">
    <source>
        <dbReference type="EMBL" id="KAL0128988.1"/>
    </source>
</evidence>
<evidence type="ECO:0000256" key="1">
    <source>
        <dbReference type="SAM" id="MobiDB-lite"/>
    </source>
</evidence>
<keyword evidence="3" id="KW-1185">Reference proteome</keyword>
<accession>A0AAW2GMU1</accession>
<protein>
    <submittedName>
        <fullName evidence="2">Uncharacterized protein</fullName>
    </submittedName>
</protein>
<comment type="caution">
    <text evidence="2">The sequence shown here is derived from an EMBL/GenBank/DDBJ whole genome shotgun (WGS) entry which is preliminary data.</text>
</comment>
<proteinExistence type="predicted"/>